<evidence type="ECO:0000256" key="1">
    <source>
        <dbReference type="SAM" id="MobiDB-lite"/>
    </source>
</evidence>
<reference evidence="3 4" key="1">
    <citation type="journal article" date="2014" name="Nat. Commun.">
        <title>Klebsormidium flaccidum genome reveals primary factors for plant terrestrial adaptation.</title>
        <authorList>
            <person name="Hori K."/>
            <person name="Maruyama F."/>
            <person name="Fujisawa T."/>
            <person name="Togashi T."/>
            <person name="Yamamoto N."/>
            <person name="Seo M."/>
            <person name="Sato S."/>
            <person name="Yamada T."/>
            <person name="Mori H."/>
            <person name="Tajima N."/>
            <person name="Moriyama T."/>
            <person name="Ikeuchi M."/>
            <person name="Watanabe M."/>
            <person name="Wada H."/>
            <person name="Kobayashi K."/>
            <person name="Saito M."/>
            <person name="Masuda T."/>
            <person name="Sasaki-Sekimoto Y."/>
            <person name="Mashiguchi K."/>
            <person name="Awai K."/>
            <person name="Shimojima M."/>
            <person name="Masuda S."/>
            <person name="Iwai M."/>
            <person name="Nobusawa T."/>
            <person name="Narise T."/>
            <person name="Kondo S."/>
            <person name="Saito H."/>
            <person name="Sato R."/>
            <person name="Murakawa M."/>
            <person name="Ihara Y."/>
            <person name="Oshima-Yamada Y."/>
            <person name="Ohtaka K."/>
            <person name="Satoh M."/>
            <person name="Sonobe K."/>
            <person name="Ishii M."/>
            <person name="Ohtani R."/>
            <person name="Kanamori-Sato M."/>
            <person name="Honoki R."/>
            <person name="Miyazaki D."/>
            <person name="Mochizuki H."/>
            <person name="Umetsu J."/>
            <person name="Higashi K."/>
            <person name="Shibata D."/>
            <person name="Kamiya Y."/>
            <person name="Sato N."/>
            <person name="Nakamura Y."/>
            <person name="Tabata S."/>
            <person name="Ida S."/>
            <person name="Kurokawa K."/>
            <person name="Ohta H."/>
        </authorList>
    </citation>
    <scope>NUCLEOTIDE SEQUENCE [LARGE SCALE GENOMIC DNA]</scope>
    <source>
        <strain evidence="3 4">NIES-2285</strain>
    </source>
</reference>
<proteinExistence type="predicted"/>
<protein>
    <recommendedName>
        <fullName evidence="2">TET-Associated Glycosyltransferase domain-containing protein</fullName>
    </recommendedName>
</protein>
<evidence type="ECO:0000259" key="2">
    <source>
        <dbReference type="Pfam" id="PF20691"/>
    </source>
</evidence>
<dbReference type="OrthoDB" id="446099at2759"/>
<feature type="compositionally biased region" description="Basic and acidic residues" evidence="1">
    <location>
        <begin position="344"/>
        <end position="353"/>
    </location>
</feature>
<gene>
    <name evidence="3" type="ORF">KFL_000060790</name>
</gene>
<feature type="compositionally biased region" description="Polar residues" evidence="1">
    <location>
        <begin position="278"/>
        <end position="292"/>
    </location>
</feature>
<feature type="region of interest" description="Disordered" evidence="1">
    <location>
        <begin position="1142"/>
        <end position="1163"/>
    </location>
</feature>
<feature type="region of interest" description="Disordered" evidence="1">
    <location>
        <begin position="489"/>
        <end position="648"/>
    </location>
</feature>
<feature type="compositionally biased region" description="Basic and acidic residues" evidence="1">
    <location>
        <begin position="1338"/>
        <end position="1353"/>
    </location>
</feature>
<evidence type="ECO:0000313" key="3">
    <source>
        <dbReference type="EMBL" id="GAQ78012.1"/>
    </source>
</evidence>
<organism evidence="3 4">
    <name type="scientific">Klebsormidium nitens</name>
    <name type="common">Green alga</name>
    <name type="synonym">Ulothrix nitens</name>
    <dbReference type="NCBI Taxonomy" id="105231"/>
    <lineage>
        <taxon>Eukaryota</taxon>
        <taxon>Viridiplantae</taxon>
        <taxon>Streptophyta</taxon>
        <taxon>Klebsormidiophyceae</taxon>
        <taxon>Klebsormidiales</taxon>
        <taxon>Klebsormidiaceae</taxon>
        <taxon>Klebsormidium</taxon>
    </lineage>
</organism>
<feature type="region of interest" description="Disordered" evidence="1">
    <location>
        <begin position="253"/>
        <end position="472"/>
    </location>
</feature>
<dbReference type="Pfam" id="PF20691">
    <property type="entry name" value="TAGT"/>
    <property type="match status" value="1"/>
</dbReference>
<evidence type="ECO:0000313" key="4">
    <source>
        <dbReference type="Proteomes" id="UP000054558"/>
    </source>
</evidence>
<feature type="domain" description="TET-Associated Glycosyltransferase" evidence="2">
    <location>
        <begin position="801"/>
        <end position="980"/>
    </location>
</feature>
<dbReference type="EMBL" id="DF236955">
    <property type="protein sequence ID" value="GAQ78012.1"/>
    <property type="molecule type" value="Genomic_DNA"/>
</dbReference>
<sequence length="1606" mass="172554">MAQGPQSAAMPAGEEPKAAPQKRDLMLEIWTLVAIGVLVHGDCGSYRGVHFAVHLQGLQHKKRILALNPTKEGFPEEKVKTLMSEPFKLFYEGPEGESEGSRKLVMTCPSSLKLAADWKARGFVGVPKTGANDAFGSPIFFFHTLNGKPNRNGPLVLGSIRDAVTEKIRWNPETGSSIHGTLEQLNQKFEEAVVRLPRASKKEGAKPQVWVQRTGQKRGGSAVNKLKRKWAGELGGLKKRVWEGGSALRRDLKRKRGQGDALEGRSKVMQGANDKVLGSSQGRKMGQTQPNTTGGGAGLSKGPVASKKEGTESTTKLQHGLKASSAKAEGLKHEKKVVGSAPEVGREPQERCGLEGNAGGGPVDEEKERSAIGSLKQASEKQKQEGKDSESEEDDGGNDGSEVQKSGVQGDNAGVKDTHGGGTGGPSQANRERVNNGQAIQAEVGSGKQAGDRGIGLTAVGGERERAKPAMLVKGPGLRLRISLKDLPGPVAKVPRHSGSVAPQGQKPAGLEGTTEQFGSGVVGAKLKSEGEKDEVVECRGRLPGTAAERGSGGVGESSVRGDGSPVEPSEAIKGQAEAKRRPATEKGHRAEGGTNGERSVLSSEALGTSRSDIVSAREGSEPDEIGQPQTPDSHTAEARKAREKDRRAAFPLEPLEDAEAVRELVRKSARTKLFEMQLVTGRYRDVERALLELLKAPDCRPEFKVELKLALRQMREGDLLAPPRWERLEEAAEKECPKGFEEMRAERSRSGGAGSLQLGSIFADGARDVIAGVTVLGPAEKMRTWREARVRKMTSARVAPVFVPSRGRADLAYLNFEAECALGPRRVGETPVVVFVRGDELEAYRARWPELLFAILPSGQGCSSIGGVRNTMKRFAAAAGLSHYWEIDDNVMGFVAGPERRHVAMWEALLYGQRQMLECAGERVGVFGFECWKGLDDIPEDGDLFLKANSASIYKVRLIDCHVTAGMRYRPFLHSKEDILFNAEFTCRGGRTLKSLWFRYVRSFWSQGGCHDARNPVQITSVSGVGGADNLARSAGTGAGEEGLLGANASGPVEGSEKTVLEVRLDTAPEKAAAVSALFPAVGPRPQFLGVNRPGPLSGAQGGWSIPKVDSGVAGSDRLHASAAGSLEPRKRLGPLNIPASVPETEIPGPPSEYQPAGRVQRKVSARGGELGFGAASPVATRRTKCRSACDSVEDGSANFVQPVPGAQTRPLGPDLPVPPGTPPHQSSPDTPPQSSAPEYPPGLSSPGTPPRGGSCSNNPSSPRETVSIPPKWGVPKALEEESDGSDDSAGESESEAESEAHFGSPPRSFPAPLREAPAPLTPPPVTPRKQKKRPSVKAERSRPAWMERSKDDEDLLGPAVAMTGAELAAALQSDVTLTEAYVKEQRALRKRGRLGGLSGKLKAAEKQRQLLAKLDKLLEMGTYSIVKRKKVKRRAVQEDHDLWECPGDMFSGHAQGKTRAKIKLAEAADITVMKDEELRETHREIMAVADRLGKKGRLRKSPFGGQVILRLARLLASRNARVHQQAARTLSDLAGRCDVTGCARRVEGFRKAARDALGFLVDHWELFRDERFGMRLIEVNKLFRLGLIMFRRRVLTGGFDANVS</sequence>
<name>A0A0U9HHW1_KLENI</name>
<feature type="compositionally biased region" description="Basic and acidic residues" evidence="1">
    <location>
        <begin position="635"/>
        <end position="648"/>
    </location>
</feature>
<feature type="compositionally biased region" description="Polar residues" evidence="1">
    <location>
        <begin position="597"/>
        <end position="613"/>
    </location>
</feature>
<feature type="compositionally biased region" description="Basic and acidic residues" evidence="1">
    <location>
        <begin position="378"/>
        <end position="389"/>
    </location>
</feature>
<feature type="region of interest" description="Disordered" evidence="1">
    <location>
        <begin position="1197"/>
        <end position="1354"/>
    </location>
</feature>
<feature type="compositionally biased region" description="Basic and acidic residues" evidence="1">
    <location>
        <begin position="577"/>
        <end position="592"/>
    </location>
</feature>
<feature type="compositionally biased region" description="Polar residues" evidence="1">
    <location>
        <begin position="1256"/>
        <end position="1266"/>
    </location>
</feature>
<accession>A0A0U9HHW1</accession>
<keyword evidence="4" id="KW-1185">Reference proteome</keyword>
<feature type="compositionally biased region" description="Polar residues" evidence="1">
    <location>
        <begin position="1226"/>
        <end position="1238"/>
    </location>
</feature>
<dbReference type="Proteomes" id="UP000054558">
    <property type="component" value="Unassembled WGS sequence"/>
</dbReference>
<dbReference type="InterPro" id="IPR049100">
    <property type="entry name" value="TAGT"/>
</dbReference>
<feature type="compositionally biased region" description="Pro residues" evidence="1">
    <location>
        <begin position="1215"/>
        <end position="1224"/>
    </location>
</feature>
<feature type="compositionally biased region" description="Acidic residues" evidence="1">
    <location>
        <begin position="1282"/>
        <end position="1299"/>
    </location>
</feature>
<dbReference type="STRING" id="105231.A0A0U9HHW1"/>
<feature type="compositionally biased region" description="Basic and acidic residues" evidence="1">
    <location>
        <begin position="527"/>
        <end position="541"/>
    </location>
</feature>